<evidence type="ECO:0000313" key="7">
    <source>
        <dbReference type="EMBL" id="MBD5780147.1"/>
    </source>
</evidence>
<feature type="transmembrane region" description="Helical" evidence="5">
    <location>
        <begin position="73"/>
        <end position="95"/>
    </location>
</feature>
<organism evidence="7 8">
    <name type="scientific">Pelagicoccus enzymogenes</name>
    <dbReference type="NCBI Taxonomy" id="2773457"/>
    <lineage>
        <taxon>Bacteria</taxon>
        <taxon>Pseudomonadati</taxon>
        <taxon>Verrucomicrobiota</taxon>
        <taxon>Opitutia</taxon>
        <taxon>Puniceicoccales</taxon>
        <taxon>Pelagicoccaceae</taxon>
        <taxon>Pelagicoccus</taxon>
    </lineage>
</organism>
<evidence type="ECO:0000313" key="8">
    <source>
        <dbReference type="Proteomes" id="UP000622317"/>
    </source>
</evidence>
<evidence type="ECO:0000256" key="3">
    <source>
        <dbReference type="ARBA" id="ARBA00022989"/>
    </source>
</evidence>
<sequence length="142" mass="15597">MSPKIFSWILYAVVGLFFGVAAVVKVVDPEAFLTSLLTYEVFSYDVALALAFFAPALELLVALCLISGWWRQGAALLTFFMLLLFIVLVAQGLARGLEMDCGCFGENRLQTGGDYMLKIGQNLILLLALATACFFERKAPSR</sequence>
<evidence type="ECO:0000256" key="5">
    <source>
        <dbReference type="SAM" id="Phobius"/>
    </source>
</evidence>
<evidence type="ECO:0000259" key="6">
    <source>
        <dbReference type="Pfam" id="PF07291"/>
    </source>
</evidence>
<accession>A0A927IFI8</accession>
<feature type="domain" description="Methylamine utilisation protein MauE" evidence="6">
    <location>
        <begin position="4"/>
        <end position="134"/>
    </location>
</feature>
<keyword evidence="3 5" id="KW-1133">Transmembrane helix</keyword>
<dbReference type="RefSeq" id="WP_191617263.1">
    <property type="nucleotide sequence ID" value="NZ_JACYFG010000034.1"/>
</dbReference>
<dbReference type="EMBL" id="JACYFG010000034">
    <property type="protein sequence ID" value="MBD5780147.1"/>
    <property type="molecule type" value="Genomic_DNA"/>
</dbReference>
<dbReference type="GO" id="GO:0030416">
    <property type="term" value="P:methylamine metabolic process"/>
    <property type="evidence" value="ECO:0007669"/>
    <property type="project" value="InterPro"/>
</dbReference>
<comment type="subcellular location">
    <subcellularLocation>
        <location evidence="1">Membrane</location>
        <topology evidence="1">Multi-pass membrane protein</topology>
    </subcellularLocation>
</comment>
<keyword evidence="4 5" id="KW-0472">Membrane</keyword>
<feature type="transmembrane region" description="Helical" evidence="5">
    <location>
        <begin position="46"/>
        <end position="66"/>
    </location>
</feature>
<comment type="caution">
    <text evidence="7">The sequence shown here is derived from an EMBL/GenBank/DDBJ whole genome shotgun (WGS) entry which is preliminary data.</text>
</comment>
<dbReference type="Proteomes" id="UP000622317">
    <property type="component" value="Unassembled WGS sequence"/>
</dbReference>
<dbReference type="InterPro" id="IPR009908">
    <property type="entry name" value="Methylamine_util_MauE"/>
</dbReference>
<dbReference type="Pfam" id="PF07291">
    <property type="entry name" value="MauE"/>
    <property type="match status" value="1"/>
</dbReference>
<evidence type="ECO:0000256" key="4">
    <source>
        <dbReference type="ARBA" id="ARBA00023136"/>
    </source>
</evidence>
<keyword evidence="2 5" id="KW-0812">Transmembrane</keyword>
<feature type="transmembrane region" description="Helical" evidence="5">
    <location>
        <begin position="115"/>
        <end position="135"/>
    </location>
</feature>
<protein>
    <recommendedName>
        <fullName evidence="6">Methylamine utilisation protein MauE domain-containing protein</fullName>
    </recommendedName>
</protein>
<dbReference type="GO" id="GO:0016020">
    <property type="term" value="C:membrane"/>
    <property type="evidence" value="ECO:0007669"/>
    <property type="project" value="UniProtKB-SubCell"/>
</dbReference>
<keyword evidence="8" id="KW-1185">Reference proteome</keyword>
<evidence type="ECO:0000256" key="1">
    <source>
        <dbReference type="ARBA" id="ARBA00004141"/>
    </source>
</evidence>
<evidence type="ECO:0000256" key="2">
    <source>
        <dbReference type="ARBA" id="ARBA00022692"/>
    </source>
</evidence>
<name>A0A927IFI8_9BACT</name>
<proteinExistence type="predicted"/>
<dbReference type="AlphaFoldDB" id="A0A927IFI8"/>
<gene>
    <name evidence="7" type="ORF">IEN85_11650</name>
</gene>
<reference evidence="7" key="1">
    <citation type="submission" date="2020-09" db="EMBL/GenBank/DDBJ databases">
        <title>Pelagicoccus enzymogenes sp. nov. with an EPS production, isolated from marine sediment.</title>
        <authorList>
            <person name="Feng X."/>
        </authorList>
    </citation>
    <scope>NUCLEOTIDE SEQUENCE</scope>
    <source>
        <strain evidence="7">NFK12</strain>
    </source>
</reference>